<gene>
    <name evidence="1" type="ORF">CKAH01_11536</name>
</gene>
<accession>A0AAE0DGB5</accession>
<sequence>MPLPKDLIAMATAAGYKQGAHKVRDSQASLEKYVPNTLAMHANILNRFTTWHWHNATEKAKDMNTTPPDFDTIRSCVLGKNAPAPDMADVKDFFRFYIACSRGRITANGRPTAESMVSRAEDFYRAFTLETGTETDERQHSEIYRWIRCVLTAEGVLEDRKKPKHNLDRVALDRLLHAIWHDLIVPHERMRIQLHLLLILYVTTGARVGGLFGGDVTYKDIEIVQTRRVGGGYRYFWRFDQRFVKNNRNTDNNTFGSSVRDHDVLMYSATPLLLSLAFSDHAMFGFGDLGALYELDIPVEDNEIILRWHEDAMNLPIFRSVARDGIVSRTQMDENTFRRYFHQALKIAGYVGVSPSIHQIRRFLGKQVDERYTEVERCQHLTQTDRNIFGSSYVANCSSVDGLGAFLGEQADHSAVNFFQGIEKFRETGAPNVLPAAIEKALWQKREVVDLEEQISLAVTADHKTKLSGNLRNLRRKLKATALAEYRDQWVRDRRDWKLLTRGKVSPGTSTSDGNLVVAFIPELERVERLMLSTQPLSSECMQRATHDLYTLASKGFAILYYPGEQPIAGRCKFCNVEIESM</sequence>
<dbReference type="PANTHER" id="PTHR37535:SF3">
    <property type="entry name" value="FLUG DOMAIN-CONTAINING PROTEIN"/>
    <property type="match status" value="1"/>
</dbReference>
<evidence type="ECO:0000313" key="2">
    <source>
        <dbReference type="Proteomes" id="UP001281614"/>
    </source>
</evidence>
<proteinExistence type="predicted"/>
<dbReference type="Pfam" id="PF11917">
    <property type="entry name" value="DUF3435"/>
    <property type="match status" value="1"/>
</dbReference>
<dbReference type="AlphaFoldDB" id="A0AAE0DGB5"/>
<dbReference type="EMBL" id="VYYT01000007">
    <property type="protein sequence ID" value="KAK2778945.1"/>
    <property type="molecule type" value="Genomic_DNA"/>
</dbReference>
<organism evidence="1 2">
    <name type="scientific">Colletotrichum kahawae</name>
    <name type="common">Coffee berry disease fungus</name>
    <dbReference type="NCBI Taxonomy" id="34407"/>
    <lineage>
        <taxon>Eukaryota</taxon>
        <taxon>Fungi</taxon>
        <taxon>Dikarya</taxon>
        <taxon>Ascomycota</taxon>
        <taxon>Pezizomycotina</taxon>
        <taxon>Sordariomycetes</taxon>
        <taxon>Hypocreomycetidae</taxon>
        <taxon>Glomerellales</taxon>
        <taxon>Glomerellaceae</taxon>
        <taxon>Colletotrichum</taxon>
        <taxon>Colletotrichum gloeosporioides species complex</taxon>
    </lineage>
</organism>
<evidence type="ECO:0000313" key="1">
    <source>
        <dbReference type="EMBL" id="KAK2778945.1"/>
    </source>
</evidence>
<keyword evidence="2" id="KW-1185">Reference proteome</keyword>
<name>A0AAE0DGB5_COLKA</name>
<reference evidence="1" key="1">
    <citation type="submission" date="2023-02" db="EMBL/GenBank/DDBJ databases">
        <title>Colletotrichum kahawae CIFC_Que2 genome sequencing and assembly.</title>
        <authorList>
            <person name="Baroncelli R."/>
        </authorList>
    </citation>
    <scope>NUCLEOTIDE SEQUENCE</scope>
    <source>
        <strain evidence="1">CIFC_Que2</strain>
    </source>
</reference>
<dbReference type="InterPro" id="IPR021842">
    <property type="entry name" value="DUF3435"/>
</dbReference>
<comment type="caution">
    <text evidence="1">The sequence shown here is derived from an EMBL/GenBank/DDBJ whole genome shotgun (WGS) entry which is preliminary data.</text>
</comment>
<dbReference type="Proteomes" id="UP001281614">
    <property type="component" value="Unassembled WGS sequence"/>
</dbReference>
<dbReference type="PANTHER" id="PTHR37535">
    <property type="entry name" value="FLUG DOMAIN PROTEIN"/>
    <property type="match status" value="1"/>
</dbReference>
<protein>
    <submittedName>
        <fullName evidence="1">Uncharacterized protein</fullName>
    </submittedName>
</protein>